<dbReference type="EnsemblFungi" id="MAPG_01642T0">
    <property type="protein sequence ID" value="MAPG_01642T0"/>
    <property type="gene ID" value="MAPG_01642"/>
</dbReference>
<dbReference type="EMBL" id="ADBL01000400">
    <property type="status" value="NOT_ANNOTATED_CDS"/>
    <property type="molecule type" value="Genomic_DNA"/>
</dbReference>
<sequence>MTLQTDGPRGDAVPTPAPEEGRGDEKTHKLFLGTFIHSQSLGELRHTRFRRCRGTTKIARYNDPSSK</sequence>
<dbReference type="EMBL" id="GL876966">
    <property type="protein sequence ID" value="KLU82570.1"/>
    <property type="molecule type" value="Genomic_DNA"/>
</dbReference>
<reference evidence="2" key="1">
    <citation type="submission" date="2010-05" db="EMBL/GenBank/DDBJ databases">
        <title>The Genome Sequence of Magnaporthe poae strain ATCC 64411.</title>
        <authorList>
            <consortium name="The Broad Institute Genome Sequencing Platform"/>
            <consortium name="Broad Institute Genome Sequencing Center for Infectious Disease"/>
            <person name="Ma L.-J."/>
            <person name="Dead R."/>
            <person name="Young S."/>
            <person name="Zeng Q."/>
            <person name="Koehrsen M."/>
            <person name="Alvarado L."/>
            <person name="Berlin A."/>
            <person name="Chapman S.B."/>
            <person name="Chen Z."/>
            <person name="Freedman E."/>
            <person name="Gellesch M."/>
            <person name="Goldberg J."/>
            <person name="Griggs A."/>
            <person name="Gujja S."/>
            <person name="Heilman E.R."/>
            <person name="Heiman D."/>
            <person name="Hepburn T."/>
            <person name="Howarth C."/>
            <person name="Jen D."/>
            <person name="Larson L."/>
            <person name="Mehta T."/>
            <person name="Neiman D."/>
            <person name="Pearson M."/>
            <person name="Roberts A."/>
            <person name="Saif S."/>
            <person name="Shea T."/>
            <person name="Shenoy N."/>
            <person name="Sisk P."/>
            <person name="Stolte C."/>
            <person name="Sykes S."/>
            <person name="Walk T."/>
            <person name="White J."/>
            <person name="Yandava C."/>
            <person name="Haas B."/>
            <person name="Nusbaum C."/>
            <person name="Birren B."/>
        </authorList>
    </citation>
    <scope>NUCLEOTIDE SEQUENCE</scope>
    <source>
        <strain evidence="2">ATCC 64411</strain>
    </source>
</reference>
<reference evidence="4" key="2">
    <citation type="submission" date="2010-05" db="EMBL/GenBank/DDBJ databases">
        <title>The genome sequence of Magnaporthe poae strain ATCC 64411.</title>
        <authorList>
            <person name="Ma L.-J."/>
            <person name="Dead R."/>
            <person name="Young S."/>
            <person name="Zeng Q."/>
            <person name="Koehrsen M."/>
            <person name="Alvarado L."/>
            <person name="Berlin A."/>
            <person name="Chapman S.B."/>
            <person name="Chen Z."/>
            <person name="Freedman E."/>
            <person name="Gellesch M."/>
            <person name="Goldberg J."/>
            <person name="Griggs A."/>
            <person name="Gujja S."/>
            <person name="Heilman E.R."/>
            <person name="Heiman D."/>
            <person name="Hepburn T."/>
            <person name="Howarth C."/>
            <person name="Jen D."/>
            <person name="Larson L."/>
            <person name="Mehta T."/>
            <person name="Neiman D."/>
            <person name="Pearson M."/>
            <person name="Roberts A."/>
            <person name="Saif S."/>
            <person name="Shea T."/>
            <person name="Shenoy N."/>
            <person name="Sisk P."/>
            <person name="Stolte C."/>
            <person name="Sykes S."/>
            <person name="Walk T."/>
            <person name="White J."/>
            <person name="Yandava C."/>
            <person name="Haas B."/>
            <person name="Nusbaum C."/>
            <person name="Birren B."/>
        </authorList>
    </citation>
    <scope>NUCLEOTIDE SEQUENCE [LARGE SCALE GENOMIC DNA]</scope>
    <source>
        <strain evidence="4">ATCC 64411 / 73-15</strain>
    </source>
</reference>
<reference evidence="2" key="3">
    <citation type="submission" date="2011-03" db="EMBL/GenBank/DDBJ databases">
        <title>Annotation of Magnaporthe poae ATCC 64411.</title>
        <authorList>
            <person name="Ma L.-J."/>
            <person name="Dead R."/>
            <person name="Young S.K."/>
            <person name="Zeng Q."/>
            <person name="Gargeya S."/>
            <person name="Fitzgerald M."/>
            <person name="Haas B."/>
            <person name="Abouelleil A."/>
            <person name="Alvarado L."/>
            <person name="Arachchi H.M."/>
            <person name="Berlin A."/>
            <person name="Brown A."/>
            <person name="Chapman S.B."/>
            <person name="Chen Z."/>
            <person name="Dunbar C."/>
            <person name="Freedman E."/>
            <person name="Gearin G."/>
            <person name="Gellesch M."/>
            <person name="Goldberg J."/>
            <person name="Griggs A."/>
            <person name="Gujja S."/>
            <person name="Heiman D."/>
            <person name="Howarth C."/>
            <person name="Larson L."/>
            <person name="Lui A."/>
            <person name="MacDonald P.J.P."/>
            <person name="Mehta T."/>
            <person name="Montmayeur A."/>
            <person name="Murphy C."/>
            <person name="Neiman D."/>
            <person name="Pearson M."/>
            <person name="Priest M."/>
            <person name="Roberts A."/>
            <person name="Saif S."/>
            <person name="Shea T."/>
            <person name="Shenoy N."/>
            <person name="Sisk P."/>
            <person name="Stolte C."/>
            <person name="Sykes S."/>
            <person name="Yandava C."/>
            <person name="Wortman J."/>
            <person name="Nusbaum C."/>
            <person name="Birren B."/>
        </authorList>
    </citation>
    <scope>NUCLEOTIDE SEQUENCE</scope>
    <source>
        <strain evidence="2">ATCC 64411</strain>
    </source>
</reference>
<dbReference type="AlphaFoldDB" id="A0A0C4DP86"/>
<accession>A0A0C4DP86</accession>
<protein>
    <submittedName>
        <fullName evidence="2">Guanine deaminase</fullName>
    </submittedName>
</protein>
<dbReference type="Proteomes" id="UP000011715">
    <property type="component" value="Unassembled WGS sequence"/>
</dbReference>
<reference evidence="3" key="5">
    <citation type="submission" date="2015-06" db="UniProtKB">
        <authorList>
            <consortium name="EnsemblFungi"/>
        </authorList>
    </citation>
    <scope>IDENTIFICATION</scope>
    <source>
        <strain evidence="3">ATCC 64411</strain>
    </source>
</reference>
<evidence type="ECO:0000256" key="1">
    <source>
        <dbReference type="SAM" id="MobiDB-lite"/>
    </source>
</evidence>
<name>A0A0C4DP86_MAGP6</name>
<reference evidence="3" key="4">
    <citation type="journal article" date="2015" name="G3 (Bethesda)">
        <title>Genome sequences of three phytopathogenic species of the Magnaporthaceae family of fungi.</title>
        <authorList>
            <person name="Okagaki L.H."/>
            <person name="Nunes C.C."/>
            <person name="Sailsbery J."/>
            <person name="Clay B."/>
            <person name="Brown D."/>
            <person name="John T."/>
            <person name="Oh Y."/>
            <person name="Young N."/>
            <person name="Fitzgerald M."/>
            <person name="Haas B.J."/>
            <person name="Zeng Q."/>
            <person name="Young S."/>
            <person name="Adiconis X."/>
            <person name="Fan L."/>
            <person name="Levin J.Z."/>
            <person name="Mitchell T.K."/>
            <person name="Okubara P.A."/>
            <person name="Farman M.L."/>
            <person name="Kohn L.M."/>
            <person name="Birren B."/>
            <person name="Ma L.-J."/>
            <person name="Dean R.A."/>
        </authorList>
    </citation>
    <scope>NUCLEOTIDE SEQUENCE</scope>
    <source>
        <strain evidence="3">ATCC 64411 / 73-15</strain>
    </source>
</reference>
<proteinExistence type="predicted"/>
<gene>
    <name evidence="2" type="ORF">MAPG_01642</name>
</gene>
<evidence type="ECO:0000313" key="2">
    <source>
        <dbReference type="EMBL" id="KLU82570.1"/>
    </source>
</evidence>
<evidence type="ECO:0000313" key="4">
    <source>
        <dbReference type="Proteomes" id="UP000011715"/>
    </source>
</evidence>
<evidence type="ECO:0000313" key="3">
    <source>
        <dbReference type="EnsemblFungi" id="MAPG_01642T0"/>
    </source>
</evidence>
<feature type="region of interest" description="Disordered" evidence="1">
    <location>
        <begin position="1"/>
        <end position="26"/>
    </location>
</feature>
<dbReference type="OrthoDB" id="194468at2759"/>
<dbReference type="VEuPathDB" id="FungiDB:MAPG_01642"/>
<organism evidence="3 4">
    <name type="scientific">Magnaporthiopsis poae (strain ATCC 64411 / 73-15)</name>
    <name type="common">Kentucky bluegrass fungus</name>
    <name type="synonym">Magnaporthe poae</name>
    <dbReference type="NCBI Taxonomy" id="644358"/>
    <lineage>
        <taxon>Eukaryota</taxon>
        <taxon>Fungi</taxon>
        <taxon>Dikarya</taxon>
        <taxon>Ascomycota</taxon>
        <taxon>Pezizomycotina</taxon>
        <taxon>Sordariomycetes</taxon>
        <taxon>Sordariomycetidae</taxon>
        <taxon>Magnaporthales</taxon>
        <taxon>Magnaporthaceae</taxon>
        <taxon>Magnaporthiopsis</taxon>
    </lineage>
</organism>
<keyword evidence="4" id="KW-1185">Reference proteome</keyword>
<dbReference type="EMBL" id="ADBL01000401">
    <property type="status" value="NOT_ANNOTATED_CDS"/>
    <property type="molecule type" value="Genomic_DNA"/>
</dbReference>